<evidence type="ECO:0000256" key="2">
    <source>
        <dbReference type="ARBA" id="ARBA00022801"/>
    </source>
</evidence>
<dbReference type="GO" id="GO:0016787">
    <property type="term" value="F:hydrolase activity"/>
    <property type="evidence" value="ECO:0007669"/>
    <property type="project" value="UniProtKB-KW"/>
</dbReference>
<comment type="similarity">
    <text evidence="5 6">Belongs to the DEAD box helicase family.</text>
</comment>
<feature type="region of interest" description="Disordered" evidence="7">
    <location>
        <begin position="389"/>
        <end position="410"/>
    </location>
</feature>
<keyword evidence="2 6" id="KW-0378">Hydrolase</keyword>
<evidence type="ECO:0000256" key="6">
    <source>
        <dbReference type="RuleBase" id="RU000492"/>
    </source>
</evidence>
<dbReference type="InterPro" id="IPR011545">
    <property type="entry name" value="DEAD/DEAH_box_helicase_dom"/>
</dbReference>
<dbReference type="Gene3D" id="3.40.50.300">
    <property type="entry name" value="P-loop containing nucleotide triphosphate hydrolases"/>
    <property type="match status" value="2"/>
</dbReference>
<dbReference type="AlphaFoldDB" id="A0A5J6RIW0"/>
<dbReference type="PANTHER" id="PTHR47959">
    <property type="entry name" value="ATP-DEPENDENT RNA HELICASE RHLE-RELATED"/>
    <property type="match status" value="1"/>
</dbReference>
<evidence type="ECO:0000256" key="7">
    <source>
        <dbReference type="SAM" id="MobiDB-lite"/>
    </source>
</evidence>
<dbReference type="Proteomes" id="UP000509513">
    <property type="component" value="Chromosome"/>
</dbReference>
<dbReference type="GO" id="GO:0005829">
    <property type="term" value="C:cytosol"/>
    <property type="evidence" value="ECO:0007669"/>
    <property type="project" value="TreeGrafter"/>
</dbReference>
<dbReference type="PROSITE" id="PS51194">
    <property type="entry name" value="HELICASE_CTER"/>
    <property type="match status" value="1"/>
</dbReference>
<dbReference type="RefSeq" id="WP_024775138.1">
    <property type="nucleotide sequence ID" value="NZ_CP043857.1"/>
</dbReference>
<dbReference type="CDD" id="cd00268">
    <property type="entry name" value="DEADc"/>
    <property type="match status" value="1"/>
</dbReference>
<keyword evidence="4 6" id="KW-0067">ATP-binding</keyword>
<dbReference type="PROSITE" id="PS00039">
    <property type="entry name" value="DEAD_ATP_HELICASE"/>
    <property type="match status" value="1"/>
</dbReference>
<dbReference type="InterPro" id="IPR050079">
    <property type="entry name" value="DEAD_box_RNA_helicase"/>
</dbReference>
<sequence>MKFSEFIVCDEINQSLKENNYKTPTLIQSKVIKAVFEKVDVIAKAQTGSGKTASFVLPILELFSKQNDSKKAKIKTLVLTPTRELALQISDTFEIFSKYLNKKPKIVSLIGGEGISKQLIDVQKGCDIVVATTGRLIDILEKKQINLNYLEFFILDEADKMLDFGFEEELDNLLKIIPSTRQNLLFSATYPDKVKNIISRITQNPVYISIEEPPVVENINQRVILVNKEKKSLLLRELISENKWDKILVFVANKRSCDNIAFKFRKNGLNAISFHSDLTQEERNNTLKDFKENKINILFATDIVSRGIHVEDISCVINFDLPRASEDYIHRIGRTARAGKTGVAISFIGLEDFEHFSLIEKRCNISIKKEQIKDFELIGSPVKKEKGLAPIKGKRKSKKDKLRELAKKDA</sequence>
<dbReference type="InterPro" id="IPR001650">
    <property type="entry name" value="Helicase_C-like"/>
</dbReference>
<dbReference type="Pfam" id="PF00270">
    <property type="entry name" value="DEAD"/>
    <property type="match status" value="1"/>
</dbReference>
<dbReference type="PANTHER" id="PTHR47959:SF13">
    <property type="entry name" value="ATP-DEPENDENT RNA HELICASE RHLE"/>
    <property type="match status" value="1"/>
</dbReference>
<dbReference type="InterPro" id="IPR014014">
    <property type="entry name" value="RNA_helicase_DEAD_Q_motif"/>
</dbReference>
<proteinExistence type="inferred from homology"/>
<dbReference type="GO" id="GO:0005524">
    <property type="term" value="F:ATP binding"/>
    <property type="evidence" value="ECO:0007669"/>
    <property type="project" value="UniProtKB-KW"/>
</dbReference>
<evidence type="ECO:0000256" key="5">
    <source>
        <dbReference type="ARBA" id="ARBA00038437"/>
    </source>
</evidence>
<dbReference type="KEGG" id="acib:ACBT_1445"/>
<evidence type="ECO:0000256" key="1">
    <source>
        <dbReference type="ARBA" id="ARBA00022741"/>
    </source>
</evidence>
<gene>
    <name evidence="8" type="ORF">ACBT_1445</name>
</gene>
<dbReference type="SMART" id="SM00490">
    <property type="entry name" value="HELICc"/>
    <property type="match status" value="1"/>
</dbReference>
<dbReference type="SUPFAM" id="SSF52540">
    <property type="entry name" value="P-loop containing nucleoside triphosphate hydrolases"/>
    <property type="match status" value="1"/>
</dbReference>
<dbReference type="PROSITE" id="PS51195">
    <property type="entry name" value="Q_MOTIF"/>
    <property type="match status" value="1"/>
</dbReference>
<keyword evidence="1 6" id="KW-0547">Nucleotide-binding</keyword>
<dbReference type="InterPro" id="IPR014001">
    <property type="entry name" value="Helicase_ATP-bd"/>
</dbReference>
<dbReference type="InterPro" id="IPR044742">
    <property type="entry name" value="DEAD/DEAH_RhlB"/>
</dbReference>
<protein>
    <submittedName>
        <fullName evidence="8">DEAD-box ATP-dependent RNA helicase</fullName>
    </submittedName>
</protein>
<dbReference type="InterPro" id="IPR027417">
    <property type="entry name" value="P-loop_NTPase"/>
</dbReference>
<reference evidence="8 9" key="1">
    <citation type="submission" date="2020-05" db="EMBL/GenBank/DDBJ databases">
        <title>Complete genome sequencing of Campylobacter and Arcobacter type strains.</title>
        <authorList>
            <person name="Miller W.G."/>
            <person name="Yee E."/>
        </authorList>
    </citation>
    <scope>NUCLEOTIDE SEQUENCE [LARGE SCALE GENOMIC DNA]</scope>
    <source>
        <strain evidence="8 9">LMG 21996</strain>
    </source>
</reference>
<feature type="compositionally biased region" description="Basic and acidic residues" evidence="7">
    <location>
        <begin position="401"/>
        <end position="410"/>
    </location>
</feature>
<dbReference type="GO" id="GO:0003676">
    <property type="term" value="F:nucleic acid binding"/>
    <property type="evidence" value="ECO:0007669"/>
    <property type="project" value="InterPro"/>
</dbReference>
<dbReference type="SMART" id="SM00487">
    <property type="entry name" value="DEXDc"/>
    <property type="match status" value="1"/>
</dbReference>
<dbReference type="EMBL" id="CP054051">
    <property type="protein sequence ID" value="QKJ27351.1"/>
    <property type="molecule type" value="Genomic_DNA"/>
</dbReference>
<dbReference type="CDD" id="cd18787">
    <property type="entry name" value="SF2_C_DEAD"/>
    <property type="match status" value="1"/>
</dbReference>
<dbReference type="PROSITE" id="PS51192">
    <property type="entry name" value="HELICASE_ATP_BIND_1"/>
    <property type="match status" value="1"/>
</dbReference>
<evidence type="ECO:0000313" key="8">
    <source>
        <dbReference type="EMBL" id="QKJ27351.1"/>
    </source>
</evidence>
<accession>A0A5J6RIW0</accession>
<name>A0A5J6RIW0_9BACT</name>
<dbReference type="Pfam" id="PF00271">
    <property type="entry name" value="Helicase_C"/>
    <property type="match status" value="1"/>
</dbReference>
<keyword evidence="3 6" id="KW-0347">Helicase</keyword>
<evidence type="ECO:0000256" key="4">
    <source>
        <dbReference type="ARBA" id="ARBA00022840"/>
    </source>
</evidence>
<evidence type="ECO:0000313" key="9">
    <source>
        <dbReference type="Proteomes" id="UP000509513"/>
    </source>
</evidence>
<dbReference type="GO" id="GO:0003724">
    <property type="term" value="F:RNA helicase activity"/>
    <property type="evidence" value="ECO:0007669"/>
    <property type="project" value="InterPro"/>
</dbReference>
<evidence type="ECO:0000256" key="3">
    <source>
        <dbReference type="ARBA" id="ARBA00022806"/>
    </source>
</evidence>
<organism evidence="8 9">
    <name type="scientific">Aliarcobacter cibarius</name>
    <dbReference type="NCBI Taxonomy" id="255507"/>
    <lineage>
        <taxon>Bacteria</taxon>
        <taxon>Pseudomonadati</taxon>
        <taxon>Campylobacterota</taxon>
        <taxon>Epsilonproteobacteria</taxon>
        <taxon>Campylobacterales</taxon>
        <taxon>Arcobacteraceae</taxon>
        <taxon>Aliarcobacter</taxon>
    </lineage>
</organism>
<dbReference type="InterPro" id="IPR000629">
    <property type="entry name" value="RNA-helicase_DEAD-box_CS"/>
</dbReference>